<dbReference type="Gramene" id="Manes.17G064000.1.v8.1">
    <property type="protein sequence ID" value="Manes.17G064000.1.v8.1.CDS"/>
    <property type="gene ID" value="Manes.17G064000.v8.1"/>
</dbReference>
<evidence type="ECO:0000313" key="8">
    <source>
        <dbReference type="EMBL" id="OAY25052.1"/>
    </source>
</evidence>
<keyword evidence="3" id="KW-0847">Vitamin C</keyword>
<dbReference type="InterPro" id="IPR005123">
    <property type="entry name" value="Oxoglu/Fe-dep_dioxygenase_dom"/>
</dbReference>
<dbReference type="OrthoDB" id="836662at2759"/>
<accession>A0A2C9U5N1</accession>
<dbReference type="EMBL" id="CM004403">
    <property type="protein sequence ID" value="OAY25052.1"/>
    <property type="molecule type" value="Genomic_DNA"/>
</dbReference>
<dbReference type="SUPFAM" id="SSF51197">
    <property type="entry name" value="Clavaminate synthase-like"/>
    <property type="match status" value="1"/>
</dbReference>
<evidence type="ECO:0000256" key="2">
    <source>
        <dbReference type="ARBA" id="ARBA00022723"/>
    </source>
</evidence>
<keyword evidence="5 6" id="KW-0408">Iron</keyword>
<dbReference type="GO" id="GO:0016491">
    <property type="term" value="F:oxidoreductase activity"/>
    <property type="evidence" value="ECO:0007669"/>
    <property type="project" value="UniProtKB-KW"/>
</dbReference>
<name>A0A2C9U5N1_MANES</name>
<dbReference type="FunFam" id="2.60.120.330:FF:000001">
    <property type="entry name" value="Protein SRG1"/>
    <property type="match status" value="1"/>
</dbReference>
<dbReference type="Pfam" id="PF14226">
    <property type="entry name" value="DIOX_N"/>
    <property type="match status" value="1"/>
</dbReference>
<dbReference type="PANTHER" id="PTHR47991">
    <property type="entry name" value="OXOGLUTARATE/IRON-DEPENDENT DIOXYGENASE"/>
    <property type="match status" value="1"/>
</dbReference>
<evidence type="ECO:0000256" key="3">
    <source>
        <dbReference type="ARBA" id="ARBA00022896"/>
    </source>
</evidence>
<dbReference type="GO" id="GO:0031418">
    <property type="term" value="F:L-ascorbic acid binding"/>
    <property type="evidence" value="ECO:0007669"/>
    <property type="project" value="UniProtKB-KW"/>
</dbReference>
<evidence type="ECO:0000256" key="5">
    <source>
        <dbReference type="ARBA" id="ARBA00023004"/>
    </source>
</evidence>
<dbReference type="GO" id="GO:0046872">
    <property type="term" value="F:metal ion binding"/>
    <property type="evidence" value="ECO:0007669"/>
    <property type="project" value="UniProtKB-KW"/>
</dbReference>
<keyword evidence="9" id="KW-1185">Reference proteome</keyword>
<keyword evidence="2 6" id="KW-0479">Metal-binding</keyword>
<reference evidence="9" key="1">
    <citation type="journal article" date="2016" name="Nat. Biotechnol.">
        <title>Sequencing wild and cultivated cassava and related species reveals extensive interspecific hybridization and genetic diversity.</title>
        <authorList>
            <person name="Bredeson J.V."/>
            <person name="Lyons J.B."/>
            <person name="Prochnik S.E."/>
            <person name="Wu G.A."/>
            <person name="Ha C.M."/>
            <person name="Edsinger-Gonzales E."/>
            <person name="Grimwood J."/>
            <person name="Schmutz J."/>
            <person name="Rabbi I.Y."/>
            <person name="Egesi C."/>
            <person name="Nauluvula P."/>
            <person name="Lebot V."/>
            <person name="Ndunguru J."/>
            <person name="Mkamilo G."/>
            <person name="Bart R.S."/>
            <person name="Setter T.L."/>
            <person name="Gleadow R.M."/>
            <person name="Kulakow P."/>
            <person name="Ferguson M.E."/>
            <person name="Rounsley S."/>
            <person name="Rokhsar D.S."/>
        </authorList>
    </citation>
    <scope>NUCLEOTIDE SEQUENCE [LARGE SCALE GENOMIC DNA]</scope>
    <source>
        <strain evidence="9">cv. AM560-2</strain>
    </source>
</reference>
<comment type="caution">
    <text evidence="8">The sequence shown here is derived from an EMBL/GenBank/DDBJ whole genome shotgun (WGS) entry which is preliminary data.</text>
</comment>
<dbReference type="InterPro" id="IPR027443">
    <property type="entry name" value="IPNS-like_sf"/>
</dbReference>
<evidence type="ECO:0000256" key="1">
    <source>
        <dbReference type="ARBA" id="ARBA00008056"/>
    </source>
</evidence>
<dbReference type="OMA" id="WREQVEF"/>
<dbReference type="PROSITE" id="PS51471">
    <property type="entry name" value="FE2OG_OXY"/>
    <property type="match status" value="1"/>
</dbReference>
<comment type="similarity">
    <text evidence="1 6">Belongs to the iron/ascorbate-dependent oxidoreductase family.</text>
</comment>
<dbReference type="Gene3D" id="2.60.120.330">
    <property type="entry name" value="B-lactam Antibiotic, Isopenicillin N Synthase, Chain"/>
    <property type="match status" value="1"/>
</dbReference>
<gene>
    <name evidence="8" type="ORF">MANES_17G064000v8</name>
</gene>
<sequence length="378" mass="42504">MEILKGYSIRKLEDNAMGPELSQLGSSLSVPCVQELAKEPLTKVPSRYLRPDEDCPIISDASPLPQIPAVDMQKLISQEFMDSELDKLHLACKNWGFFQLVNHGVSTSLVEKVKVEIQEFFNLAMEEKKKYWQKPGDMEGFGQAFVVSEEQKLDWGDIFYLITLPHNLRKPHLFPKLPLPFRETLETYSEEMENLAVKILNLIGKAAGMEAEEMRKIFGVGCQKMRMNYYPPCPQPELVMGLNSHTDAIGLTILLQVNDVEGLQIKKDGKWVPVKPQPDAFIINVGDILEIVTNGIYKSTEHRATVNSVKERISIATFYSPSLDGEMGPAASLVTPERPAAFKRIGVADFFRGLFSRALVGKSYLDVVRIQNEATKNN</sequence>
<evidence type="ECO:0000259" key="7">
    <source>
        <dbReference type="PROSITE" id="PS51471"/>
    </source>
</evidence>
<proteinExistence type="inferred from homology"/>
<dbReference type="InterPro" id="IPR050295">
    <property type="entry name" value="Plant_2OG-oxidoreductases"/>
</dbReference>
<organism evidence="8 9">
    <name type="scientific">Manihot esculenta</name>
    <name type="common">Cassava</name>
    <name type="synonym">Jatropha manihot</name>
    <dbReference type="NCBI Taxonomy" id="3983"/>
    <lineage>
        <taxon>Eukaryota</taxon>
        <taxon>Viridiplantae</taxon>
        <taxon>Streptophyta</taxon>
        <taxon>Embryophyta</taxon>
        <taxon>Tracheophyta</taxon>
        <taxon>Spermatophyta</taxon>
        <taxon>Magnoliopsida</taxon>
        <taxon>eudicotyledons</taxon>
        <taxon>Gunneridae</taxon>
        <taxon>Pentapetalae</taxon>
        <taxon>rosids</taxon>
        <taxon>fabids</taxon>
        <taxon>Malpighiales</taxon>
        <taxon>Euphorbiaceae</taxon>
        <taxon>Crotonoideae</taxon>
        <taxon>Manihoteae</taxon>
        <taxon>Manihot</taxon>
    </lineage>
</organism>
<keyword evidence="4 6" id="KW-0560">Oxidoreductase</keyword>
<dbReference type="InterPro" id="IPR026992">
    <property type="entry name" value="DIOX_N"/>
</dbReference>
<evidence type="ECO:0000313" key="9">
    <source>
        <dbReference type="Proteomes" id="UP000091857"/>
    </source>
</evidence>
<evidence type="ECO:0000256" key="6">
    <source>
        <dbReference type="RuleBase" id="RU003682"/>
    </source>
</evidence>
<dbReference type="AlphaFoldDB" id="A0A2C9U5N1"/>
<evidence type="ECO:0000256" key="4">
    <source>
        <dbReference type="ARBA" id="ARBA00023002"/>
    </source>
</evidence>
<dbReference type="InterPro" id="IPR044861">
    <property type="entry name" value="IPNS-like_FE2OG_OXY"/>
</dbReference>
<dbReference type="Proteomes" id="UP000091857">
    <property type="component" value="Chromosome 17"/>
</dbReference>
<dbReference type="Pfam" id="PF03171">
    <property type="entry name" value="2OG-FeII_Oxy"/>
    <property type="match status" value="1"/>
</dbReference>
<protein>
    <recommendedName>
        <fullName evidence="7">Fe2OG dioxygenase domain-containing protein</fullName>
    </recommendedName>
</protein>
<feature type="domain" description="Fe2OG dioxygenase" evidence="7">
    <location>
        <begin position="216"/>
        <end position="321"/>
    </location>
</feature>